<dbReference type="OrthoDB" id="5294704at2"/>
<evidence type="ECO:0000313" key="1">
    <source>
        <dbReference type="EMBL" id="AUN95317.1"/>
    </source>
</evidence>
<organism evidence="1 2">
    <name type="scientific">Pseudazoarcus pumilus</name>
    <dbReference type="NCBI Taxonomy" id="2067960"/>
    <lineage>
        <taxon>Bacteria</taxon>
        <taxon>Pseudomonadati</taxon>
        <taxon>Pseudomonadota</taxon>
        <taxon>Betaproteobacteria</taxon>
        <taxon>Rhodocyclales</taxon>
        <taxon>Zoogloeaceae</taxon>
        <taxon>Pseudazoarcus</taxon>
    </lineage>
</organism>
<accession>A0A2I6S7U7</accession>
<dbReference type="KEGG" id="atw:C0099_10485"/>
<name>A0A2I6S7U7_9RHOO</name>
<dbReference type="EMBL" id="CP025682">
    <property type="protein sequence ID" value="AUN95317.1"/>
    <property type="molecule type" value="Genomic_DNA"/>
</dbReference>
<protein>
    <submittedName>
        <fullName evidence="1">Uncharacterized protein</fullName>
    </submittedName>
</protein>
<dbReference type="AlphaFoldDB" id="A0A2I6S7U7"/>
<gene>
    <name evidence="1" type="ORF">C0099_10485</name>
</gene>
<dbReference type="RefSeq" id="WP_102247366.1">
    <property type="nucleotide sequence ID" value="NZ_CP025682.1"/>
</dbReference>
<evidence type="ECO:0000313" key="2">
    <source>
        <dbReference type="Proteomes" id="UP000242205"/>
    </source>
</evidence>
<sequence>MKPANVRLQIHFDLQLAVPDELATMDPQQLKARLAEMLGAMVLQGLPTIAGKQLARAGVELRAHAHAIQATALSPTSSVERDELVTAAPHLTDAELEGLVARAGHALPEAASDRLRALRRHGLAIANEFRLVPCVVHAMMSNEQPGTLEASLNLTNGSVMIEAHERSKRLLAGQEDVAVEIAGVDEHLPANYAGHTISGPVIEVTVAEISRHRDALLGLWQQGA</sequence>
<dbReference type="Proteomes" id="UP000242205">
    <property type="component" value="Chromosome"/>
</dbReference>
<proteinExistence type="predicted"/>
<reference evidence="1 2" key="1">
    <citation type="submission" date="2018-01" db="EMBL/GenBank/DDBJ databases">
        <authorList>
            <person name="Fu G.-Y."/>
        </authorList>
    </citation>
    <scope>NUCLEOTIDE SEQUENCE [LARGE SCALE GENOMIC DNA]</scope>
    <source>
        <strain evidence="1 2">SY39</strain>
    </source>
</reference>
<keyword evidence="2" id="KW-1185">Reference proteome</keyword>